<protein>
    <submittedName>
        <fullName evidence="1">Uncharacterized protein</fullName>
    </submittedName>
</protein>
<name>A0A0B6Y6X4_9EUPU</name>
<reference evidence="1" key="1">
    <citation type="submission" date="2014-12" db="EMBL/GenBank/DDBJ databases">
        <title>Insight into the proteome of Arion vulgaris.</title>
        <authorList>
            <person name="Aradska J."/>
            <person name="Bulat T."/>
            <person name="Smidak R."/>
            <person name="Sarate P."/>
            <person name="Gangsoo J."/>
            <person name="Sialana F."/>
            <person name="Bilban M."/>
            <person name="Lubec G."/>
        </authorList>
    </citation>
    <scope>NUCLEOTIDE SEQUENCE</scope>
    <source>
        <tissue evidence="1">Skin</tissue>
    </source>
</reference>
<dbReference type="AlphaFoldDB" id="A0A0B6Y6X4"/>
<dbReference type="EMBL" id="HACG01004983">
    <property type="protein sequence ID" value="CEK51848.1"/>
    <property type="molecule type" value="Transcribed_RNA"/>
</dbReference>
<sequence>LSTGMKGYQRNTDGTDLCWQKSGAGFSARIWDWIVAKIIFQAINFSMGVQIKVTTATLLWFSEITIDTAVIASS</sequence>
<proteinExistence type="predicted"/>
<evidence type="ECO:0000313" key="1">
    <source>
        <dbReference type="EMBL" id="CEK51848.1"/>
    </source>
</evidence>
<organism evidence="1">
    <name type="scientific">Arion vulgaris</name>
    <dbReference type="NCBI Taxonomy" id="1028688"/>
    <lineage>
        <taxon>Eukaryota</taxon>
        <taxon>Metazoa</taxon>
        <taxon>Spiralia</taxon>
        <taxon>Lophotrochozoa</taxon>
        <taxon>Mollusca</taxon>
        <taxon>Gastropoda</taxon>
        <taxon>Heterobranchia</taxon>
        <taxon>Euthyneura</taxon>
        <taxon>Panpulmonata</taxon>
        <taxon>Eupulmonata</taxon>
        <taxon>Stylommatophora</taxon>
        <taxon>Helicina</taxon>
        <taxon>Arionoidea</taxon>
        <taxon>Arionidae</taxon>
        <taxon>Arion</taxon>
    </lineage>
</organism>
<feature type="non-terminal residue" evidence="1">
    <location>
        <position position="1"/>
    </location>
</feature>
<accession>A0A0B6Y6X4</accession>
<gene>
    <name evidence="1" type="primary">ORF14645</name>
</gene>